<evidence type="ECO:0000313" key="2">
    <source>
        <dbReference type="Proteomes" id="UP001139207"/>
    </source>
</evidence>
<dbReference type="RefSeq" id="WP_244803422.1">
    <property type="nucleotide sequence ID" value="NZ_JALIEA010000010.1"/>
</dbReference>
<gene>
    <name evidence="1" type="ORF">MUN33_02985</name>
</gene>
<dbReference type="EMBL" id="JALIEA010000010">
    <property type="protein sequence ID" value="MCJ7857682.1"/>
    <property type="molecule type" value="Genomic_DNA"/>
</dbReference>
<dbReference type="Proteomes" id="UP001139207">
    <property type="component" value="Unassembled WGS sequence"/>
</dbReference>
<evidence type="ECO:0000313" key="1">
    <source>
        <dbReference type="EMBL" id="MCJ7857682.1"/>
    </source>
</evidence>
<dbReference type="AlphaFoldDB" id="A0A9X2AYN6"/>
<organism evidence="1 2">
    <name type="scientific">Corynebacterium kalidii</name>
    <dbReference type="NCBI Taxonomy" id="2931982"/>
    <lineage>
        <taxon>Bacteria</taxon>
        <taxon>Bacillati</taxon>
        <taxon>Actinomycetota</taxon>
        <taxon>Actinomycetes</taxon>
        <taxon>Mycobacteriales</taxon>
        <taxon>Corynebacteriaceae</taxon>
        <taxon>Corynebacterium</taxon>
    </lineage>
</organism>
<sequence length="113" mass="13026">MYTLPIPTEDIRASLLAYDPATSEHDLCGYEKQMADHYNALVTVQHMSVGRAEQVVRALYLEELNAAVAQRERKEPVKEATWEEFEALTYTDIMNGAGCDSYEEFEQRYAKWL</sequence>
<keyword evidence="2" id="KW-1185">Reference proteome</keyword>
<proteinExistence type="predicted"/>
<accession>A0A9X2AYN6</accession>
<comment type="caution">
    <text evidence="1">The sequence shown here is derived from an EMBL/GenBank/DDBJ whole genome shotgun (WGS) entry which is preliminary data.</text>
</comment>
<name>A0A9X2AYN6_9CORY</name>
<reference evidence="1" key="1">
    <citation type="submission" date="2022-04" db="EMBL/GenBank/DDBJ databases">
        <title>Corynebacterium kalidii LD5P10.</title>
        <authorList>
            <person name="Sun J.Q."/>
        </authorList>
    </citation>
    <scope>NUCLEOTIDE SEQUENCE</scope>
    <source>
        <strain evidence="1">LD5P10</strain>
    </source>
</reference>
<protein>
    <submittedName>
        <fullName evidence="1">Uncharacterized protein</fullName>
    </submittedName>
</protein>